<dbReference type="GO" id="GO:0005886">
    <property type="term" value="C:plasma membrane"/>
    <property type="evidence" value="ECO:0007669"/>
    <property type="project" value="UniProtKB-SubCell"/>
</dbReference>
<evidence type="ECO:0000259" key="13">
    <source>
        <dbReference type="PROSITE" id="PS50259"/>
    </source>
</evidence>
<keyword evidence="5 12" id="KW-1133">Transmembrane helix</keyword>
<feature type="compositionally biased region" description="Basic and acidic residues" evidence="11">
    <location>
        <begin position="890"/>
        <end position="904"/>
    </location>
</feature>
<evidence type="ECO:0000256" key="4">
    <source>
        <dbReference type="ARBA" id="ARBA00022692"/>
    </source>
</evidence>
<dbReference type="CDD" id="cd15293">
    <property type="entry name" value="7tmC_GPR158-like"/>
    <property type="match status" value="1"/>
</dbReference>
<dbReference type="GO" id="GO:0004930">
    <property type="term" value="F:G protein-coupled receptor activity"/>
    <property type="evidence" value="ECO:0007669"/>
    <property type="project" value="UniProtKB-KW"/>
</dbReference>
<keyword evidence="4 12" id="KW-0812">Transmembrane</keyword>
<feature type="region of interest" description="Disordered" evidence="11">
    <location>
        <begin position="776"/>
        <end position="809"/>
    </location>
</feature>
<keyword evidence="6" id="KW-0297">G-protein coupled receptor</keyword>
<dbReference type="PANTHER" id="PTHR32546:SF26">
    <property type="entry name" value="SMOG, ISOFORM D"/>
    <property type="match status" value="1"/>
</dbReference>
<feature type="transmembrane region" description="Helical" evidence="12">
    <location>
        <begin position="659"/>
        <end position="680"/>
    </location>
</feature>
<sequence length="904" mass="100207">MVSLVWFEIRMPLSQTVVLVAYLLFNPWICCHCAVEQSKDHNTPKEATFLHNFVQYIHSHRVFCSPTFAFSTGDAGKTEHTPLGSAATHDNPAAPIDVAVTFHPVFSKLFSPGQLTRTYFQDVRNAVQLAQVIHRFQQNTNGLNPTQANNLIRSFLTETGSVLRWDQKAWIPDFVPASSRLSNQTLSLSLLGIGICEQSRPLGYVTSASSVAYSVSVRAKICAESNGLQVPQQNQFTFSTMRQEKFTAFWLANQCESVPEQLSLIRLSVHPPDDPKKIHFLFEFDVRNVTVNQCALGIHQCAETTKCEYKQYGEWPFSMDNYLCACEDGYYVENEENGFPAPYIRSKSAETTADAEPQFHCRACPVGCGGRCGNNMHCRVRLDLNLFRAIPLAVQSFCITACILIGIALCRLRKTRVVKSSNWLLLEILLVGAIFLYLIIVVMYFPASEVTCILSPWLRELGFAVMYGVLIVKIYRVLCGFQSRKAHRVHVRDKDILKFLGLFIITSFTYMVAWTAVNLDYLSSTPWSRNPEGTVPISMLIQGSLVKVGQTHSSELMVHGANESGMTNVSNLISNGMTENRQKETKFDVCRSLSWDVIMGLAEFIILAVSIHYCRLVRTAPSEYNEVMYISIALIIEMTVSGIFNIIRHFIWYSVHPDYMFLLYFLRSHITVTINLALIFGPKAWYLYRPINSIAGTGRVRTNPVTPYSADPNLASTGKLNLTLNGDLDIADVNLADMDPEVIRRHHGQSGNVPLMIQTESGYCWADCRSGRSAASCSKRDQHTGASGCGGSSSGSGGRGAGGSGGSSDGAGRMSSFYAYSSVVHDEEVSKLSEESTNSADDTPLSANLPHSQQQGPKSVTGTTCPAGQTREQTHPIFGPVESFSNDNPELGKSRQLCDRKLTP</sequence>
<dbReference type="Proteomes" id="UP000230066">
    <property type="component" value="Unassembled WGS sequence"/>
</dbReference>
<evidence type="ECO:0000256" key="1">
    <source>
        <dbReference type="ARBA" id="ARBA00004651"/>
    </source>
</evidence>
<keyword evidence="8" id="KW-0675">Receptor</keyword>
<evidence type="ECO:0000256" key="12">
    <source>
        <dbReference type="SAM" id="Phobius"/>
    </source>
</evidence>
<evidence type="ECO:0000256" key="7">
    <source>
        <dbReference type="ARBA" id="ARBA00023136"/>
    </source>
</evidence>
<dbReference type="PANTHER" id="PTHR32546">
    <property type="entry name" value="G-PROTEIN COUPLED RECEPTOR 158-RELATED"/>
    <property type="match status" value="1"/>
</dbReference>
<evidence type="ECO:0000256" key="2">
    <source>
        <dbReference type="ARBA" id="ARBA00007242"/>
    </source>
</evidence>
<feature type="domain" description="G-protein coupled receptors family 3 profile" evidence="13">
    <location>
        <begin position="387"/>
        <end position="687"/>
    </location>
</feature>
<reference evidence="14" key="1">
    <citation type="submission" date="2019-03" db="EMBL/GenBank/DDBJ databases">
        <title>Improved annotation for the trematode Fasciola hepatica.</title>
        <authorList>
            <person name="Choi Y.-J."/>
            <person name="Martin J."/>
            <person name="Mitreva M."/>
        </authorList>
    </citation>
    <scope>NUCLEOTIDE SEQUENCE [LARGE SCALE GENOMIC DNA]</scope>
</reference>
<organism evidence="14 15">
    <name type="scientific">Fasciola hepatica</name>
    <name type="common">Liver fluke</name>
    <dbReference type="NCBI Taxonomy" id="6192"/>
    <lineage>
        <taxon>Eukaryota</taxon>
        <taxon>Metazoa</taxon>
        <taxon>Spiralia</taxon>
        <taxon>Lophotrochozoa</taxon>
        <taxon>Platyhelminthes</taxon>
        <taxon>Trematoda</taxon>
        <taxon>Digenea</taxon>
        <taxon>Plagiorchiida</taxon>
        <taxon>Echinostomata</taxon>
        <taxon>Echinostomatoidea</taxon>
        <taxon>Fasciolidae</taxon>
        <taxon>Fasciola</taxon>
    </lineage>
</organism>
<dbReference type="Pfam" id="PF00003">
    <property type="entry name" value="7tm_3"/>
    <property type="match status" value="1"/>
</dbReference>
<keyword evidence="15" id="KW-1185">Reference proteome</keyword>
<evidence type="ECO:0000313" key="14">
    <source>
        <dbReference type="EMBL" id="THD22142.1"/>
    </source>
</evidence>
<feature type="region of interest" description="Disordered" evidence="11">
    <location>
        <begin position="829"/>
        <end position="904"/>
    </location>
</feature>
<keyword evidence="10" id="KW-0807">Transducer</keyword>
<proteinExistence type="inferred from homology"/>
<protein>
    <submittedName>
        <fullName evidence="14">GPCR family 3</fullName>
    </submittedName>
</protein>
<evidence type="ECO:0000256" key="11">
    <source>
        <dbReference type="SAM" id="MobiDB-lite"/>
    </source>
</evidence>
<feature type="transmembrane region" description="Helical" evidence="12">
    <location>
        <begin position="627"/>
        <end position="647"/>
    </location>
</feature>
<accession>A0A4E0RWB7</accession>
<comment type="similarity">
    <text evidence="2">Belongs to the G-protein coupled receptor 3 family.</text>
</comment>
<evidence type="ECO:0000256" key="5">
    <source>
        <dbReference type="ARBA" id="ARBA00022989"/>
    </source>
</evidence>
<feature type="compositionally biased region" description="Gly residues" evidence="11">
    <location>
        <begin position="787"/>
        <end position="809"/>
    </location>
</feature>
<comment type="caution">
    <text evidence="14">The sequence shown here is derived from an EMBL/GenBank/DDBJ whole genome shotgun (WGS) entry which is preliminary data.</text>
</comment>
<keyword evidence="7 12" id="KW-0472">Membrane</keyword>
<feature type="transmembrane region" description="Helical" evidence="12">
    <location>
        <begin position="424"/>
        <end position="445"/>
    </location>
</feature>
<comment type="subcellular location">
    <subcellularLocation>
        <location evidence="1">Cell membrane</location>
        <topology evidence="1">Multi-pass membrane protein</topology>
    </subcellularLocation>
</comment>
<evidence type="ECO:0000256" key="8">
    <source>
        <dbReference type="ARBA" id="ARBA00023170"/>
    </source>
</evidence>
<gene>
    <name evidence="14" type="ORF">D915_007222</name>
</gene>
<evidence type="ECO:0000256" key="10">
    <source>
        <dbReference type="ARBA" id="ARBA00023224"/>
    </source>
</evidence>
<evidence type="ECO:0000256" key="3">
    <source>
        <dbReference type="ARBA" id="ARBA00022475"/>
    </source>
</evidence>
<feature type="compositionally biased region" description="Polar residues" evidence="11">
    <location>
        <begin position="835"/>
        <end position="871"/>
    </location>
</feature>
<feature type="transmembrane region" description="Helical" evidence="12">
    <location>
        <begin position="389"/>
        <end position="412"/>
    </location>
</feature>
<dbReference type="InterPro" id="IPR043458">
    <property type="entry name" value="GPR158/179"/>
</dbReference>
<evidence type="ECO:0000313" key="15">
    <source>
        <dbReference type="Proteomes" id="UP000230066"/>
    </source>
</evidence>
<name>A0A4E0RWB7_FASHE</name>
<feature type="transmembrane region" description="Helical" evidence="12">
    <location>
        <begin position="597"/>
        <end position="615"/>
    </location>
</feature>
<feature type="transmembrane region" description="Helical" evidence="12">
    <location>
        <begin position="457"/>
        <end position="475"/>
    </location>
</feature>
<dbReference type="PROSITE" id="PS50259">
    <property type="entry name" value="G_PROTEIN_RECEP_F3_4"/>
    <property type="match status" value="1"/>
</dbReference>
<feature type="transmembrane region" description="Helical" evidence="12">
    <location>
        <begin position="496"/>
        <end position="517"/>
    </location>
</feature>
<dbReference type="AlphaFoldDB" id="A0A4E0RWB7"/>
<evidence type="ECO:0000256" key="6">
    <source>
        <dbReference type="ARBA" id="ARBA00023040"/>
    </source>
</evidence>
<evidence type="ECO:0000256" key="9">
    <source>
        <dbReference type="ARBA" id="ARBA00023180"/>
    </source>
</evidence>
<dbReference type="InterPro" id="IPR017978">
    <property type="entry name" value="GPCR_3_C"/>
</dbReference>
<keyword evidence="9" id="KW-0325">Glycoprotein</keyword>
<dbReference type="EMBL" id="JXXN02002967">
    <property type="protein sequence ID" value="THD22142.1"/>
    <property type="molecule type" value="Genomic_DNA"/>
</dbReference>
<keyword evidence="3" id="KW-1003">Cell membrane</keyword>